<evidence type="ECO:0000259" key="6">
    <source>
        <dbReference type="SMART" id="SM00833"/>
    </source>
</evidence>
<proteinExistence type="inferred from homology"/>
<evidence type="ECO:0000256" key="4">
    <source>
        <dbReference type="ARBA" id="ARBA00034320"/>
    </source>
</evidence>
<dbReference type="InterPro" id="IPR051316">
    <property type="entry name" value="Zinc-reg_GTPase_activator"/>
</dbReference>
<dbReference type="InterPro" id="IPR036627">
    <property type="entry name" value="CobW-likC_sf"/>
</dbReference>
<evidence type="ECO:0000313" key="7">
    <source>
        <dbReference type="EMBL" id="GBF32336.1"/>
    </source>
</evidence>
<dbReference type="Pfam" id="PF07683">
    <property type="entry name" value="CobW_C"/>
    <property type="match status" value="1"/>
</dbReference>
<dbReference type="GO" id="GO:0005737">
    <property type="term" value="C:cytoplasm"/>
    <property type="evidence" value="ECO:0007669"/>
    <property type="project" value="TreeGrafter"/>
</dbReference>
<dbReference type="PANTHER" id="PTHR13748">
    <property type="entry name" value="COBW-RELATED"/>
    <property type="match status" value="1"/>
</dbReference>
<keyword evidence="3" id="KW-0143">Chaperone</keyword>
<dbReference type="GO" id="GO:0016787">
    <property type="term" value="F:hydrolase activity"/>
    <property type="evidence" value="ECO:0007669"/>
    <property type="project" value="UniProtKB-KW"/>
</dbReference>
<evidence type="ECO:0000313" key="8">
    <source>
        <dbReference type="Proteomes" id="UP000239549"/>
    </source>
</evidence>
<evidence type="ECO:0000256" key="5">
    <source>
        <dbReference type="ARBA" id="ARBA00049117"/>
    </source>
</evidence>
<dbReference type="Proteomes" id="UP000239549">
    <property type="component" value="Unassembled WGS sequence"/>
</dbReference>
<reference evidence="8" key="1">
    <citation type="submission" date="2018-02" db="EMBL/GenBank/DDBJ databases">
        <title>Genome sequence of Desulfocucumis palustris strain NAW-5.</title>
        <authorList>
            <person name="Watanabe M."/>
            <person name="Kojima H."/>
            <person name="Fukui M."/>
        </authorList>
    </citation>
    <scope>NUCLEOTIDE SEQUENCE [LARGE SCALE GENOMIC DNA]</scope>
    <source>
        <strain evidence="8">NAW-5</strain>
    </source>
</reference>
<dbReference type="EMBL" id="BFAV01000025">
    <property type="protein sequence ID" value="GBF32336.1"/>
    <property type="molecule type" value="Genomic_DNA"/>
</dbReference>
<comment type="catalytic activity">
    <reaction evidence="5">
        <text>GTP + H2O = GDP + phosphate + H(+)</text>
        <dbReference type="Rhea" id="RHEA:19669"/>
        <dbReference type="ChEBI" id="CHEBI:15377"/>
        <dbReference type="ChEBI" id="CHEBI:15378"/>
        <dbReference type="ChEBI" id="CHEBI:37565"/>
        <dbReference type="ChEBI" id="CHEBI:43474"/>
        <dbReference type="ChEBI" id="CHEBI:58189"/>
    </reaction>
    <physiologicalReaction direction="left-to-right" evidence="5">
        <dbReference type="Rhea" id="RHEA:19670"/>
    </physiologicalReaction>
</comment>
<comment type="caution">
    <text evidence="7">The sequence shown here is derived from an EMBL/GenBank/DDBJ whole genome shotgun (WGS) entry which is preliminary data.</text>
</comment>
<dbReference type="SUPFAM" id="SSF90002">
    <property type="entry name" value="Hypothetical protein YjiA, C-terminal domain"/>
    <property type="match status" value="1"/>
</dbReference>
<feature type="domain" description="CobW C-terminal" evidence="6">
    <location>
        <begin position="227"/>
        <end position="316"/>
    </location>
</feature>
<dbReference type="CDD" id="cd03112">
    <property type="entry name" value="CobW-like"/>
    <property type="match status" value="1"/>
</dbReference>
<dbReference type="InterPro" id="IPR027417">
    <property type="entry name" value="P-loop_NTPase"/>
</dbReference>
<keyword evidence="1" id="KW-0547">Nucleotide-binding</keyword>
<dbReference type="Pfam" id="PF02492">
    <property type="entry name" value="cobW"/>
    <property type="match status" value="1"/>
</dbReference>
<dbReference type="Gene3D" id="3.30.1220.10">
    <property type="entry name" value="CobW-like, C-terminal domain"/>
    <property type="match status" value="1"/>
</dbReference>
<dbReference type="SMART" id="SM00833">
    <property type="entry name" value="CobW_C"/>
    <property type="match status" value="1"/>
</dbReference>
<organism evidence="7 8">
    <name type="scientific">Desulfocucumis palustris</name>
    <dbReference type="NCBI Taxonomy" id="1898651"/>
    <lineage>
        <taxon>Bacteria</taxon>
        <taxon>Bacillati</taxon>
        <taxon>Bacillota</taxon>
        <taxon>Clostridia</taxon>
        <taxon>Eubacteriales</taxon>
        <taxon>Desulfocucumaceae</taxon>
        <taxon>Desulfocucumis</taxon>
    </lineage>
</organism>
<dbReference type="InterPro" id="IPR003495">
    <property type="entry name" value="CobW/HypB/UreG_nucleotide-bd"/>
</dbReference>
<gene>
    <name evidence="7" type="ORF">DCCM_0530</name>
</gene>
<name>A0A2L2XDN6_9FIRM</name>
<comment type="similarity">
    <text evidence="4">Belongs to the SIMIBI class G3E GTPase family. ZNG1 subfamily.</text>
</comment>
<dbReference type="SUPFAM" id="SSF52540">
    <property type="entry name" value="P-loop containing nucleoside triphosphate hydrolases"/>
    <property type="match status" value="1"/>
</dbReference>
<dbReference type="PANTHER" id="PTHR13748:SF46">
    <property type="entry name" value="ZINC CHAPERONE YEIR"/>
    <property type="match status" value="1"/>
</dbReference>
<evidence type="ECO:0000256" key="3">
    <source>
        <dbReference type="ARBA" id="ARBA00023186"/>
    </source>
</evidence>
<dbReference type="GO" id="GO:0000166">
    <property type="term" value="F:nucleotide binding"/>
    <property type="evidence" value="ECO:0007669"/>
    <property type="project" value="UniProtKB-KW"/>
</dbReference>
<evidence type="ECO:0000256" key="1">
    <source>
        <dbReference type="ARBA" id="ARBA00022741"/>
    </source>
</evidence>
<dbReference type="RefSeq" id="WP_231702616.1">
    <property type="nucleotide sequence ID" value="NZ_BFAV01000025.1"/>
</dbReference>
<evidence type="ECO:0000256" key="2">
    <source>
        <dbReference type="ARBA" id="ARBA00022801"/>
    </source>
</evidence>
<accession>A0A2L2XDN6</accession>
<dbReference type="Gene3D" id="3.40.50.300">
    <property type="entry name" value="P-loop containing nucleotide triphosphate hydrolases"/>
    <property type="match status" value="1"/>
</dbReference>
<sequence length="317" mass="34328">MRVDVVNGFLGSGKTTLIKNILLECPGREKIAVLVNEFGETGIDGELLGDSGAEVVELANGCICCTLKADMKSQIAYIAGRYKPQRLIIEPTGIATIGNVLGVLKSLSLAEHIRRINVVAVLDAANFSADYRANPLFIKNQLAAARIIVFNKCDKIDSQEAARLRSIIASINKEARVLFTTYGKGVERELEKAGSGAPEEDMDYCNAAGGGTSFLFNGEEEFEGGELGQFSSVLSGCFDPLKLEEFFRGLSGGDMGQVVRAKGIFETKTGDWLIANYSRGEIDLARGDRPYSASRVVVIGRNLDREELERRLDGCSV</sequence>
<keyword evidence="2" id="KW-0378">Hydrolase</keyword>
<keyword evidence="8" id="KW-1185">Reference proteome</keyword>
<dbReference type="InterPro" id="IPR011629">
    <property type="entry name" value="CobW-like_C"/>
</dbReference>
<dbReference type="AlphaFoldDB" id="A0A2L2XDN6"/>
<protein>
    <submittedName>
        <fullName evidence="7">Metal chaperone</fullName>
    </submittedName>
</protein>